<dbReference type="CDD" id="cd08544">
    <property type="entry name" value="Reeler"/>
    <property type="match status" value="1"/>
</dbReference>
<dbReference type="PROSITE" id="PS51019">
    <property type="entry name" value="REELIN"/>
    <property type="match status" value="1"/>
</dbReference>
<sequence>MPSVSSKAISVLIILSVMGKVIESFPNGAPSDTCVKKRPNQPNHGQARPQPLHTNPFEVVASSESYHPGQEISVVVYPHTKQELFRGFFIQARDADTNEWIGEWVKSENTNTIPECAAITHGDNKDKLAAKLIWKAPQNKRGRVYFTYREDNMKENSLWAQEEFMTPFRSGTVLQSYGTFWSDIIGKVQQHS</sequence>
<feature type="region of interest" description="Disordered" evidence="1">
    <location>
        <begin position="32"/>
        <end position="54"/>
    </location>
</feature>
<evidence type="ECO:0000256" key="1">
    <source>
        <dbReference type="SAM" id="MobiDB-lite"/>
    </source>
</evidence>
<feature type="domain" description="Reelin" evidence="3">
    <location>
        <begin position="19"/>
        <end position="187"/>
    </location>
</feature>
<evidence type="ECO:0000313" key="4">
    <source>
        <dbReference type="EnsemblMetazoa" id="GPAI045157-PA"/>
    </source>
</evidence>
<keyword evidence="2" id="KW-0732">Signal</keyword>
<reference evidence="5" key="1">
    <citation type="submission" date="2014-03" db="EMBL/GenBank/DDBJ databases">
        <authorList>
            <person name="Aksoy S."/>
            <person name="Warren W."/>
            <person name="Wilson R.K."/>
        </authorList>
    </citation>
    <scope>NUCLEOTIDE SEQUENCE [LARGE SCALE GENOMIC DNA]</scope>
    <source>
        <strain evidence="5">IAEA</strain>
    </source>
</reference>
<keyword evidence="5" id="KW-1185">Reference proteome</keyword>
<dbReference type="EnsemblMetazoa" id="GPAI045157-RA">
    <property type="protein sequence ID" value="GPAI045157-PA"/>
    <property type="gene ID" value="GPAI045157"/>
</dbReference>
<dbReference type="PANTHER" id="PTHR45828">
    <property type="entry name" value="CYTOCHROME B561/FERRIC REDUCTASE TRANSMEMBRANE"/>
    <property type="match status" value="1"/>
</dbReference>
<accession>A0A1B0AGQ8</accession>
<evidence type="ECO:0000256" key="2">
    <source>
        <dbReference type="SAM" id="SignalP"/>
    </source>
</evidence>
<protein>
    <submittedName>
        <fullName evidence="4">Reelin domain-containing protein</fullName>
    </submittedName>
</protein>
<organism evidence="4 5">
    <name type="scientific">Glossina pallidipes</name>
    <name type="common">Tsetse fly</name>
    <dbReference type="NCBI Taxonomy" id="7398"/>
    <lineage>
        <taxon>Eukaryota</taxon>
        <taxon>Metazoa</taxon>
        <taxon>Ecdysozoa</taxon>
        <taxon>Arthropoda</taxon>
        <taxon>Hexapoda</taxon>
        <taxon>Insecta</taxon>
        <taxon>Pterygota</taxon>
        <taxon>Neoptera</taxon>
        <taxon>Endopterygota</taxon>
        <taxon>Diptera</taxon>
        <taxon>Brachycera</taxon>
        <taxon>Muscomorpha</taxon>
        <taxon>Hippoboscoidea</taxon>
        <taxon>Glossinidae</taxon>
        <taxon>Glossina</taxon>
    </lineage>
</organism>
<dbReference type="InterPro" id="IPR051237">
    <property type="entry name" value="Ferric-chelate_Red/DefProt"/>
</dbReference>
<dbReference type="Proteomes" id="UP000092445">
    <property type="component" value="Unassembled WGS sequence"/>
</dbReference>
<dbReference type="InterPro" id="IPR002861">
    <property type="entry name" value="Reeler_dom"/>
</dbReference>
<feature type="chain" id="PRO_5008403833" evidence="2">
    <location>
        <begin position="25"/>
        <end position="192"/>
    </location>
</feature>
<dbReference type="STRING" id="7398.A0A1B0AGQ8"/>
<dbReference type="AlphaFoldDB" id="A0A1B0AGQ8"/>
<evidence type="ECO:0000259" key="3">
    <source>
        <dbReference type="PROSITE" id="PS51019"/>
    </source>
</evidence>
<dbReference type="Pfam" id="PF02014">
    <property type="entry name" value="Reeler"/>
    <property type="match status" value="1"/>
</dbReference>
<dbReference type="InterPro" id="IPR042307">
    <property type="entry name" value="Reeler_sf"/>
</dbReference>
<dbReference type="VEuPathDB" id="VectorBase:GPAI045157"/>
<proteinExistence type="predicted"/>
<feature type="signal peptide" evidence="2">
    <location>
        <begin position="1"/>
        <end position="24"/>
    </location>
</feature>
<evidence type="ECO:0000313" key="5">
    <source>
        <dbReference type="Proteomes" id="UP000092445"/>
    </source>
</evidence>
<name>A0A1B0AGQ8_GLOPL</name>
<dbReference type="Gene3D" id="2.60.40.4060">
    <property type="entry name" value="Reeler domain"/>
    <property type="match status" value="1"/>
</dbReference>
<reference evidence="4" key="2">
    <citation type="submission" date="2020-05" db="UniProtKB">
        <authorList>
            <consortium name="EnsemblMetazoa"/>
        </authorList>
    </citation>
    <scope>IDENTIFICATION</scope>
    <source>
        <strain evidence="4">IAEA</strain>
    </source>
</reference>
<dbReference type="PANTHER" id="PTHR45828:SF40">
    <property type="entry name" value="REELIN DOMAIN-CONTAINING PROTEIN"/>
    <property type="match status" value="1"/>
</dbReference>
<dbReference type="GO" id="GO:0016020">
    <property type="term" value="C:membrane"/>
    <property type="evidence" value="ECO:0007669"/>
    <property type="project" value="TreeGrafter"/>
</dbReference>